<evidence type="ECO:0000313" key="1">
    <source>
        <dbReference type="EMBL" id="GAH03825.1"/>
    </source>
</evidence>
<dbReference type="EMBL" id="BART01021766">
    <property type="protein sequence ID" value="GAH03825.1"/>
    <property type="molecule type" value="Genomic_DNA"/>
</dbReference>
<dbReference type="AlphaFoldDB" id="X1D6A4"/>
<comment type="caution">
    <text evidence="1">The sequence shown here is derived from an EMBL/GenBank/DDBJ whole genome shotgun (WGS) entry which is preliminary data.</text>
</comment>
<accession>X1D6A4</accession>
<reference evidence="1" key="1">
    <citation type="journal article" date="2014" name="Front. Microbiol.">
        <title>High frequency of phylogenetically diverse reductive dehalogenase-homologous genes in deep subseafloor sedimentary metagenomes.</title>
        <authorList>
            <person name="Kawai M."/>
            <person name="Futagami T."/>
            <person name="Toyoda A."/>
            <person name="Takaki Y."/>
            <person name="Nishi S."/>
            <person name="Hori S."/>
            <person name="Arai W."/>
            <person name="Tsubouchi T."/>
            <person name="Morono Y."/>
            <person name="Uchiyama I."/>
            <person name="Ito T."/>
            <person name="Fujiyama A."/>
            <person name="Inagaki F."/>
            <person name="Takami H."/>
        </authorList>
    </citation>
    <scope>NUCLEOTIDE SEQUENCE</scope>
    <source>
        <strain evidence="1">Expedition CK06-06</strain>
    </source>
</reference>
<protein>
    <submittedName>
        <fullName evidence="1">Uncharacterized protein</fullName>
    </submittedName>
</protein>
<gene>
    <name evidence="1" type="ORF">S01H4_40042</name>
</gene>
<sequence length="74" mass="8317">MVIVPSESKRQNAGINPTIIKVLISKKLLFIFNLNSKETLRPIQNPTITNVNSLIKFNNPTGNATVLKRFKILL</sequence>
<name>X1D6A4_9ZZZZ</name>
<organism evidence="1">
    <name type="scientific">marine sediment metagenome</name>
    <dbReference type="NCBI Taxonomy" id="412755"/>
    <lineage>
        <taxon>unclassified sequences</taxon>
        <taxon>metagenomes</taxon>
        <taxon>ecological metagenomes</taxon>
    </lineage>
</organism>
<proteinExistence type="predicted"/>